<evidence type="ECO:0000256" key="2">
    <source>
        <dbReference type="SAM" id="Phobius"/>
    </source>
</evidence>
<feature type="transmembrane region" description="Helical" evidence="2">
    <location>
        <begin position="52"/>
        <end position="72"/>
    </location>
</feature>
<organism evidence="3 4">
    <name type="scientific">Tahibacter amnicola</name>
    <dbReference type="NCBI Taxonomy" id="2976241"/>
    <lineage>
        <taxon>Bacteria</taxon>
        <taxon>Pseudomonadati</taxon>
        <taxon>Pseudomonadota</taxon>
        <taxon>Gammaproteobacteria</taxon>
        <taxon>Lysobacterales</taxon>
        <taxon>Rhodanobacteraceae</taxon>
        <taxon>Tahibacter</taxon>
    </lineage>
</organism>
<dbReference type="RefSeq" id="WP_261693476.1">
    <property type="nucleotide sequence ID" value="NZ_CP104694.1"/>
</dbReference>
<evidence type="ECO:0000313" key="3">
    <source>
        <dbReference type="EMBL" id="UXI66492.1"/>
    </source>
</evidence>
<evidence type="ECO:0000313" key="4">
    <source>
        <dbReference type="Proteomes" id="UP001064632"/>
    </source>
</evidence>
<proteinExistence type="predicted"/>
<gene>
    <name evidence="3" type="ORF">N4264_17280</name>
</gene>
<dbReference type="Proteomes" id="UP001064632">
    <property type="component" value="Chromosome"/>
</dbReference>
<keyword evidence="4" id="KW-1185">Reference proteome</keyword>
<evidence type="ECO:0000256" key="1">
    <source>
        <dbReference type="SAM" id="MobiDB-lite"/>
    </source>
</evidence>
<keyword evidence="2" id="KW-0812">Transmembrane</keyword>
<keyword evidence="2" id="KW-1133">Transmembrane helix</keyword>
<name>A0ABY6BF30_9GAMM</name>
<protein>
    <submittedName>
        <fullName evidence="3">Uncharacterized protein</fullName>
    </submittedName>
</protein>
<feature type="compositionally biased region" description="Acidic residues" evidence="1">
    <location>
        <begin position="17"/>
        <end position="29"/>
    </location>
</feature>
<feature type="region of interest" description="Disordered" evidence="1">
    <location>
        <begin position="1"/>
        <end position="33"/>
    </location>
</feature>
<dbReference type="EMBL" id="CP104694">
    <property type="protein sequence ID" value="UXI66492.1"/>
    <property type="molecule type" value="Genomic_DNA"/>
</dbReference>
<accession>A0ABY6BF30</accession>
<reference evidence="3" key="1">
    <citation type="submission" date="2022-09" db="EMBL/GenBank/DDBJ databases">
        <title>Tahibacter sp. nov., isolated from a fresh water.</title>
        <authorList>
            <person name="Baek J.H."/>
            <person name="Lee J.K."/>
            <person name="Kim J.M."/>
            <person name="Jeon C.O."/>
        </authorList>
    </citation>
    <scope>NUCLEOTIDE SEQUENCE</scope>
    <source>
        <strain evidence="3">W38</strain>
    </source>
</reference>
<sequence>MDEDEDIRDGQNTADASVDDASDDPDPTDETGRAAVMDHLDRAAEVLRQHPLCTLAVVFAAGILLGKCIGLAETRSRRFPLW</sequence>
<keyword evidence="2" id="KW-0472">Membrane</keyword>